<dbReference type="AlphaFoldDB" id="A0A1G6MTX7"/>
<sequence>MLKQLHPILLFSVFTFFGGCKESLRSVQRSSASRDYEKGKAFYNSNNDSALYYFNRVVANIHDSLEIAKAYTYIGIIQLRYGDYFGAQENTLISLRYLKRMNYRKEKYTIDPYLISNYNELGRVNAALKNYHVAIKYYDEALKLTKDDAKRIITLSNKAVAYRQTKQYPQAIAIYQSIIEGAKDNPERYARILTNIAYTRWLQDSSYSAAADLLYALQIREKERDYVGLYSSYSHLSDYYARTAPNLALTYAEKMYDITRQLRSPSDELEALQKLITLSPPAAVKKYFTRYQYLNDSQQTAWSNARNQFSLIRYEGEKTKADNLVLQKANAEKKVQIIWQRIILFSVLVLTIIGFWWYRKQKQRAIREQQLKTSKKVHDVVANGLYHVISKVDHDKTGGKEQLLDDLTHLYEQSRNISYEQPQKEQPEFQESIANLLKSFSSETTRISIVGNTEKFWGRLPFNSKTELRHILQELMVNMKKHSAAANVMIRFEPGENPAKIVYTDDGKGLPADFHYGNGLKNTENRISGIGGRIIFGKAITDGLKIELYIPVTQSK</sequence>
<dbReference type="EC" id="2.7.13.3" evidence="2"/>
<keyword evidence="7" id="KW-1133">Transmembrane helix</keyword>
<organism evidence="8 9">
    <name type="scientific">Niabella drilacis (strain DSM 25811 / CCM 8410 / CCUG 62505 / LMG 26954 / E90)</name>
    <dbReference type="NCBI Taxonomy" id="1285928"/>
    <lineage>
        <taxon>Bacteria</taxon>
        <taxon>Pseudomonadati</taxon>
        <taxon>Bacteroidota</taxon>
        <taxon>Chitinophagia</taxon>
        <taxon>Chitinophagales</taxon>
        <taxon>Chitinophagaceae</taxon>
        <taxon>Niabella</taxon>
    </lineage>
</organism>
<dbReference type="InterPro" id="IPR036890">
    <property type="entry name" value="HATPase_C_sf"/>
</dbReference>
<keyword evidence="4" id="KW-0418">Kinase</keyword>
<evidence type="ECO:0000256" key="4">
    <source>
        <dbReference type="ARBA" id="ARBA00022777"/>
    </source>
</evidence>
<dbReference type="InterPro" id="IPR050482">
    <property type="entry name" value="Sensor_HK_TwoCompSys"/>
</dbReference>
<dbReference type="PROSITE" id="PS51257">
    <property type="entry name" value="PROKAR_LIPOPROTEIN"/>
    <property type="match status" value="1"/>
</dbReference>
<dbReference type="OrthoDB" id="943406at2"/>
<gene>
    <name evidence="8" type="ORF">SAMN04487894_10337</name>
</gene>
<keyword evidence="9" id="KW-1185">Reference proteome</keyword>
<keyword evidence="6" id="KW-0802">TPR repeat</keyword>
<dbReference type="EMBL" id="FMZO01000003">
    <property type="protein sequence ID" value="SDC58962.1"/>
    <property type="molecule type" value="Genomic_DNA"/>
</dbReference>
<dbReference type="Proteomes" id="UP000198757">
    <property type="component" value="Unassembled WGS sequence"/>
</dbReference>
<evidence type="ECO:0000256" key="1">
    <source>
        <dbReference type="ARBA" id="ARBA00000085"/>
    </source>
</evidence>
<feature type="transmembrane region" description="Helical" evidence="7">
    <location>
        <begin position="338"/>
        <end position="358"/>
    </location>
</feature>
<dbReference type="SUPFAM" id="SSF55874">
    <property type="entry name" value="ATPase domain of HSP90 chaperone/DNA topoisomerase II/histidine kinase"/>
    <property type="match status" value="1"/>
</dbReference>
<evidence type="ECO:0000256" key="5">
    <source>
        <dbReference type="ARBA" id="ARBA00023012"/>
    </source>
</evidence>
<protein>
    <recommendedName>
        <fullName evidence="2">histidine kinase</fullName>
        <ecNumber evidence="2">2.7.13.3</ecNumber>
    </recommendedName>
</protein>
<keyword evidence="7" id="KW-0472">Membrane</keyword>
<dbReference type="PANTHER" id="PTHR24421:SF10">
    <property type="entry name" value="NITRATE_NITRITE SENSOR PROTEIN NARQ"/>
    <property type="match status" value="1"/>
</dbReference>
<feature type="repeat" description="TPR" evidence="6">
    <location>
        <begin position="115"/>
        <end position="148"/>
    </location>
</feature>
<dbReference type="InterPro" id="IPR019734">
    <property type="entry name" value="TPR_rpt"/>
</dbReference>
<dbReference type="PANTHER" id="PTHR24421">
    <property type="entry name" value="NITRATE/NITRITE SENSOR PROTEIN NARX-RELATED"/>
    <property type="match status" value="1"/>
</dbReference>
<reference evidence="9" key="1">
    <citation type="submission" date="2016-10" db="EMBL/GenBank/DDBJ databases">
        <authorList>
            <person name="Varghese N."/>
            <person name="Submissions S."/>
        </authorList>
    </citation>
    <scope>NUCLEOTIDE SEQUENCE [LARGE SCALE GENOMIC DNA]</scope>
    <source>
        <strain evidence="9">DSM 25811 / CCM 8410 / LMG 26954 / E90</strain>
    </source>
</reference>
<evidence type="ECO:0000256" key="7">
    <source>
        <dbReference type="SAM" id="Phobius"/>
    </source>
</evidence>
<dbReference type="RefSeq" id="WP_090389235.1">
    <property type="nucleotide sequence ID" value="NZ_FMZO01000003.1"/>
</dbReference>
<dbReference type="SUPFAM" id="SSF48452">
    <property type="entry name" value="TPR-like"/>
    <property type="match status" value="1"/>
</dbReference>
<dbReference type="InterPro" id="IPR011990">
    <property type="entry name" value="TPR-like_helical_dom_sf"/>
</dbReference>
<name>A0A1G6MTX7_NIADE</name>
<dbReference type="Gene3D" id="1.25.40.10">
    <property type="entry name" value="Tetratricopeptide repeat domain"/>
    <property type="match status" value="2"/>
</dbReference>
<keyword evidence="5" id="KW-0902">Two-component regulatory system</keyword>
<evidence type="ECO:0000256" key="3">
    <source>
        <dbReference type="ARBA" id="ARBA00022679"/>
    </source>
</evidence>
<dbReference type="SMART" id="SM00028">
    <property type="entry name" value="TPR"/>
    <property type="match status" value="4"/>
</dbReference>
<keyword evidence="7" id="KW-0812">Transmembrane</keyword>
<comment type="catalytic activity">
    <reaction evidence="1">
        <text>ATP + protein L-histidine = ADP + protein N-phospho-L-histidine.</text>
        <dbReference type="EC" id="2.7.13.3"/>
    </reaction>
</comment>
<dbReference type="STRING" id="1285928.SAMN04487894_10337"/>
<keyword evidence="3" id="KW-0808">Transferase</keyword>
<accession>A0A1G6MTX7</accession>
<evidence type="ECO:0000256" key="6">
    <source>
        <dbReference type="PROSITE-ProRule" id="PRU00339"/>
    </source>
</evidence>
<evidence type="ECO:0000313" key="9">
    <source>
        <dbReference type="Proteomes" id="UP000198757"/>
    </source>
</evidence>
<proteinExistence type="predicted"/>
<dbReference type="Gene3D" id="3.30.565.10">
    <property type="entry name" value="Histidine kinase-like ATPase, C-terminal domain"/>
    <property type="match status" value="1"/>
</dbReference>
<dbReference type="GO" id="GO:0000160">
    <property type="term" value="P:phosphorelay signal transduction system"/>
    <property type="evidence" value="ECO:0007669"/>
    <property type="project" value="UniProtKB-KW"/>
</dbReference>
<dbReference type="Pfam" id="PF13424">
    <property type="entry name" value="TPR_12"/>
    <property type="match status" value="1"/>
</dbReference>
<evidence type="ECO:0000313" key="8">
    <source>
        <dbReference type="EMBL" id="SDC58962.1"/>
    </source>
</evidence>
<evidence type="ECO:0000256" key="2">
    <source>
        <dbReference type="ARBA" id="ARBA00012438"/>
    </source>
</evidence>
<dbReference type="PROSITE" id="PS50005">
    <property type="entry name" value="TPR"/>
    <property type="match status" value="1"/>
</dbReference>
<dbReference type="GO" id="GO:0004673">
    <property type="term" value="F:protein histidine kinase activity"/>
    <property type="evidence" value="ECO:0007669"/>
    <property type="project" value="UniProtKB-EC"/>
</dbReference>